<organism evidence="1 2">
    <name type="scientific">Winogradskyella marina</name>
    <dbReference type="NCBI Taxonomy" id="2785530"/>
    <lineage>
        <taxon>Bacteria</taxon>
        <taxon>Pseudomonadati</taxon>
        <taxon>Bacteroidota</taxon>
        <taxon>Flavobacteriia</taxon>
        <taxon>Flavobacteriales</taxon>
        <taxon>Flavobacteriaceae</taxon>
        <taxon>Winogradskyella</taxon>
    </lineage>
</organism>
<evidence type="ECO:0000313" key="1">
    <source>
        <dbReference type="EMBL" id="MBF8150706.1"/>
    </source>
</evidence>
<protein>
    <recommendedName>
        <fullName evidence="3">DUF4595 domain-containing protein</fullName>
    </recommendedName>
</protein>
<accession>A0ABS0EKN6</accession>
<dbReference type="Proteomes" id="UP000611215">
    <property type="component" value="Unassembled WGS sequence"/>
</dbReference>
<comment type="caution">
    <text evidence="1">The sequence shown here is derived from an EMBL/GenBank/DDBJ whole genome shotgun (WGS) entry which is preliminary data.</text>
</comment>
<name>A0ABS0EKN6_9FLAO</name>
<proteinExistence type="predicted"/>
<evidence type="ECO:0000313" key="2">
    <source>
        <dbReference type="Proteomes" id="UP000611215"/>
    </source>
</evidence>
<dbReference type="Gene3D" id="2.180.10.10">
    <property type="entry name" value="RHS repeat-associated core"/>
    <property type="match status" value="1"/>
</dbReference>
<reference evidence="1 2" key="1">
    <citation type="submission" date="2020-11" db="EMBL/GenBank/DDBJ databases">
        <title>Winogradskyella marina sp. nov., isolated from marine sediment.</title>
        <authorList>
            <person name="Bo J."/>
            <person name="Wang S."/>
            <person name="Song X."/>
            <person name="Du Z."/>
        </authorList>
    </citation>
    <scope>NUCLEOTIDE SEQUENCE [LARGE SCALE GENOMIC DNA]</scope>
    <source>
        <strain evidence="1 2">F6397</strain>
    </source>
</reference>
<gene>
    <name evidence="1" type="ORF">ITJ86_12410</name>
</gene>
<evidence type="ECO:0008006" key="3">
    <source>
        <dbReference type="Google" id="ProtNLM"/>
    </source>
</evidence>
<keyword evidence="2" id="KW-1185">Reference proteome</keyword>
<dbReference type="RefSeq" id="WP_195871961.1">
    <property type="nucleotide sequence ID" value="NZ_JADOET010000010.1"/>
</dbReference>
<dbReference type="EMBL" id="JADOET010000010">
    <property type="protein sequence ID" value="MBF8150706.1"/>
    <property type="molecule type" value="Genomic_DNA"/>
</dbReference>
<sequence>MKKTFGISFTFCLLLFNCSKSTVNSDLKSDLSNYDFNGKIKSVKSELFNLIVEKDTFRIGEKINSLAFDRNSLLEFNKLGNLTSIKEFLYNGKVINEEIYIYDKNDLLVKRKEIDNYGKGSFLNYEFNYNSKDSVTKVIISNDEFKRIHKIERDENNRPIKREVIQNDTIHLTYSVKYDKNKNVISESEFKFGNVPVKLIERSFNNQNLKETEKVIEYRTWDTIRIENKYFYDKNNKLNVEKFNIENDSTFDETKNKYHKNGELKESITVIGDDEFALIERNLYNKNGDLIEKTVKTTDGKTNDVWSYDFKYDLKNNWIEKVEFKNEKPLRIVNRTIEYYE</sequence>